<reference evidence="5" key="2">
    <citation type="submission" date="2025-09" db="UniProtKB">
        <authorList>
            <consortium name="Ensembl"/>
        </authorList>
    </citation>
    <scope>IDENTIFICATION</scope>
</reference>
<comment type="similarity">
    <text evidence="4">Belongs to the cytochrome b5 family.</text>
</comment>
<evidence type="ECO:0000313" key="6">
    <source>
        <dbReference type="Proteomes" id="UP000472262"/>
    </source>
</evidence>
<keyword evidence="6" id="KW-1185">Reference proteome</keyword>
<dbReference type="Ensembl" id="ENSSGRT00000118332.1">
    <property type="protein sequence ID" value="ENSSGRP00000111397.1"/>
    <property type="gene ID" value="ENSSGRG00000054766.1"/>
</dbReference>
<dbReference type="Proteomes" id="UP000472262">
    <property type="component" value="Unassembled WGS sequence"/>
</dbReference>
<protein>
    <submittedName>
        <fullName evidence="5">Cytochrome b5 domain containing 1</fullName>
    </submittedName>
</protein>
<dbReference type="PANTHER" id="PTHR21281">
    <property type="entry name" value="CYTOCHROME B5 DOMAIN-CONTAINING PROTEIN 1"/>
    <property type="match status" value="1"/>
</dbReference>
<evidence type="ECO:0000256" key="3">
    <source>
        <dbReference type="ARBA" id="ARBA00023004"/>
    </source>
</evidence>
<organism evidence="5 6">
    <name type="scientific">Sinocyclocheilus grahami</name>
    <name type="common">Dianchi golden-line fish</name>
    <name type="synonym">Barbus grahami</name>
    <dbReference type="NCBI Taxonomy" id="75366"/>
    <lineage>
        <taxon>Eukaryota</taxon>
        <taxon>Metazoa</taxon>
        <taxon>Chordata</taxon>
        <taxon>Craniata</taxon>
        <taxon>Vertebrata</taxon>
        <taxon>Euteleostomi</taxon>
        <taxon>Actinopterygii</taxon>
        <taxon>Neopterygii</taxon>
        <taxon>Teleostei</taxon>
        <taxon>Ostariophysi</taxon>
        <taxon>Cypriniformes</taxon>
        <taxon>Cyprinidae</taxon>
        <taxon>Cyprininae</taxon>
        <taxon>Sinocyclocheilus</taxon>
    </lineage>
</organism>
<keyword evidence="1" id="KW-0349">Heme</keyword>
<name>A0A672TB24_SINGR</name>
<reference evidence="5" key="1">
    <citation type="submission" date="2025-08" db="UniProtKB">
        <authorList>
            <consortium name="Ensembl"/>
        </authorList>
    </citation>
    <scope>IDENTIFICATION</scope>
</reference>
<dbReference type="GO" id="GO:0003341">
    <property type="term" value="P:cilium movement"/>
    <property type="evidence" value="ECO:0007669"/>
    <property type="project" value="TreeGrafter"/>
</dbReference>
<proteinExistence type="inferred from homology"/>
<dbReference type="InterPro" id="IPR052320">
    <property type="entry name" value="Cytochrome_b5_domain"/>
</dbReference>
<dbReference type="OMA" id="HDEDHEF"/>
<dbReference type="InParanoid" id="A0A672TB24"/>
<evidence type="ECO:0000256" key="4">
    <source>
        <dbReference type="ARBA" id="ARBA00038168"/>
    </source>
</evidence>
<sequence>LNQVVLTKIMLQDFFSQLYLSPQFLQETLDEIIQRYLRYNSHAASYTWKHNGVNLDMSKTLSENGIPEEDEFYCGSPDCDLFSPSICLYFNDDLTEL</sequence>
<evidence type="ECO:0000256" key="1">
    <source>
        <dbReference type="ARBA" id="ARBA00022617"/>
    </source>
</evidence>
<keyword evidence="3" id="KW-0408">Iron</keyword>
<dbReference type="PANTHER" id="PTHR21281:SF0">
    <property type="entry name" value="CYTOCHROME B5 DOMAIN-CONTAINING PROTEIN 1"/>
    <property type="match status" value="1"/>
</dbReference>
<dbReference type="AlphaFoldDB" id="A0A672TB24"/>
<keyword evidence="2" id="KW-0479">Metal-binding</keyword>
<dbReference type="GO" id="GO:0046872">
    <property type="term" value="F:metal ion binding"/>
    <property type="evidence" value="ECO:0007669"/>
    <property type="project" value="UniProtKB-KW"/>
</dbReference>
<evidence type="ECO:0000256" key="2">
    <source>
        <dbReference type="ARBA" id="ARBA00022723"/>
    </source>
</evidence>
<accession>A0A672TB24</accession>
<evidence type="ECO:0000313" key="5">
    <source>
        <dbReference type="Ensembl" id="ENSSGRP00000111397.1"/>
    </source>
</evidence>